<feature type="compositionally biased region" description="Acidic residues" evidence="2">
    <location>
        <begin position="554"/>
        <end position="583"/>
    </location>
</feature>
<feature type="compositionally biased region" description="Polar residues" evidence="2">
    <location>
        <begin position="529"/>
        <end position="547"/>
    </location>
</feature>
<evidence type="ECO:0000256" key="1">
    <source>
        <dbReference type="SAM" id="Coils"/>
    </source>
</evidence>
<organism evidence="3">
    <name type="scientific">Fagus sylvatica</name>
    <name type="common">Beechnut</name>
    <dbReference type="NCBI Taxonomy" id="28930"/>
    <lineage>
        <taxon>Eukaryota</taxon>
        <taxon>Viridiplantae</taxon>
        <taxon>Streptophyta</taxon>
        <taxon>Embryophyta</taxon>
        <taxon>Tracheophyta</taxon>
        <taxon>Spermatophyta</taxon>
        <taxon>Magnoliopsida</taxon>
        <taxon>eudicotyledons</taxon>
        <taxon>Gunneridae</taxon>
        <taxon>Pentapetalae</taxon>
        <taxon>rosids</taxon>
        <taxon>fabids</taxon>
        <taxon>Fagales</taxon>
        <taxon>Fagaceae</taxon>
        <taxon>Fagus</taxon>
    </lineage>
</organism>
<accession>A0A2N9H207</accession>
<gene>
    <name evidence="3" type="ORF">FSB_LOCUS33715</name>
</gene>
<feature type="coiled-coil region" evidence="1">
    <location>
        <begin position="401"/>
        <end position="484"/>
    </location>
</feature>
<protein>
    <submittedName>
        <fullName evidence="3">Uncharacterized protein</fullName>
    </submittedName>
</protein>
<dbReference type="AlphaFoldDB" id="A0A2N9H207"/>
<feature type="region of interest" description="Disordered" evidence="2">
    <location>
        <begin position="528"/>
        <end position="612"/>
    </location>
</feature>
<name>A0A2N9H207_FAGSY</name>
<evidence type="ECO:0000256" key="2">
    <source>
        <dbReference type="SAM" id="MobiDB-lite"/>
    </source>
</evidence>
<proteinExistence type="predicted"/>
<feature type="compositionally biased region" description="Low complexity" evidence="2">
    <location>
        <begin position="261"/>
        <end position="279"/>
    </location>
</feature>
<dbReference type="EMBL" id="OIVN01002708">
    <property type="protein sequence ID" value="SPD05833.1"/>
    <property type="molecule type" value="Genomic_DNA"/>
</dbReference>
<reference evidence="3" key="1">
    <citation type="submission" date="2018-02" db="EMBL/GenBank/DDBJ databases">
        <authorList>
            <person name="Cohen D.B."/>
            <person name="Kent A.D."/>
        </authorList>
    </citation>
    <scope>NUCLEOTIDE SEQUENCE</scope>
</reference>
<feature type="region of interest" description="Disordered" evidence="2">
    <location>
        <begin position="230"/>
        <end position="321"/>
    </location>
</feature>
<keyword evidence="1" id="KW-0175">Coiled coil</keyword>
<feature type="compositionally biased region" description="Basic residues" evidence="2">
    <location>
        <begin position="246"/>
        <end position="260"/>
    </location>
</feature>
<sequence>MARVQTRSRPSKLARLVNSEASMTRFRELYRVPSSIRLAYCNLNDLPVINKDEILLPIMAVVEGGVRFPLHPLLVNLLMIVNATPSQYVCPGEESRTLCHLKAKNIQQKLVNGLPDTNKGYDKDYLRVSGDWYTDSKCRSDFGSPEGARNQHLRRSERRASFGTLLLLRYEPQIRSFLEGPTVPRSQEVRVETIYPQFGSSSRPKLIREDPEFIPVGQVLEMAPPINPFELMARAPGGSSSGTSKTKGKGRGKGAGKKSQKVASDSSSSEQAAETTTQETPRPLPVVHEIEESDHGEDLAPPKKKGRSEAPPMPTEGASASFEPWVPRLLFGDGPISIHDTVLDETEPELSAHVAHGLARAACLPGDMNQWDSMNSAQIFRHGTRGLMMATQSALAMESRVLKMTDELQRKSADYKKLEDQHFININMMKEAETLARAEADSRKKAEALARTEEENRKKAEVELAELREKVRKLESECIASIEKAIEDGKVQGRVEGEKSGYEGAMEEARTQFRMVYNTGFRKGWKSALTKTEQPETSELFLRSNTPIPYPEEGIQDSDNEVPEAGGEEEADDEDEEDGEVEEGTGTGRTQEAPQSVPAGTTADVPGPSSGK</sequence>
<evidence type="ECO:0000313" key="3">
    <source>
        <dbReference type="EMBL" id="SPD05833.1"/>
    </source>
</evidence>